<feature type="transmembrane region" description="Helical" evidence="6">
    <location>
        <begin position="316"/>
        <end position="346"/>
    </location>
</feature>
<evidence type="ECO:0000256" key="4">
    <source>
        <dbReference type="ARBA" id="ARBA00022989"/>
    </source>
</evidence>
<evidence type="ECO:0000256" key="3">
    <source>
        <dbReference type="ARBA" id="ARBA00022692"/>
    </source>
</evidence>
<evidence type="ECO:0000259" key="8">
    <source>
        <dbReference type="Pfam" id="PF12704"/>
    </source>
</evidence>
<accession>A0A644YHT7</accession>
<dbReference type="InterPro" id="IPR003838">
    <property type="entry name" value="ABC3_permease_C"/>
</dbReference>
<protein>
    <submittedName>
        <fullName evidence="9">Lipoprotein-releasing system transmembrane protein LolE</fullName>
    </submittedName>
</protein>
<keyword evidence="3 6" id="KW-0812">Transmembrane</keyword>
<evidence type="ECO:0000313" key="9">
    <source>
        <dbReference type="EMBL" id="MPM27558.1"/>
    </source>
</evidence>
<dbReference type="GO" id="GO:0098797">
    <property type="term" value="C:plasma membrane protein complex"/>
    <property type="evidence" value="ECO:0007669"/>
    <property type="project" value="TreeGrafter"/>
</dbReference>
<dbReference type="AlphaFoldDB" id="A0A644YHT7"/>
<dbReference type="InterPro" id="IPR051447">
    <property type="entry name" value="Lipoprotein-release_system"/>
</dbReference>
<gene>
    <name evidence="9" type="primary">lolE_18</name>
    <name evidence="9" type="ORF">SDC9_74070</name>
</gene>
<dbReference type="GO" id="GO:0044874">
    <property type="term" value="P:lipoprotein localization to outer membrane"/>
    <property type="evidence" value="ECO:0007669"/>
    <property type="project" value="TreeGrafter"/>
</dbReference>
<keyword evidence="9" id="KW-0449">Lipoprotein</keyword>
<comment type="caution">
    <text evidence="9">The sequence shown here is derived from an EMBL/GenBank/DDBJ whole genome shotgun (WGS) entry which is preliminary data.</text>
</comment>
<organism evidence="9">
    <name type="scientific">bioreactor metagenome</name>
    <dbReference type="NCBI Taxonomy" id="1076179"/>
    <lineage>
        <taxon>unclassified sequences</taxon>
        <taxon>metagenomes</taxon>
        <taxon>ecological metagenomes</taxon>
    </lineage>
</organism>
<evidence type="ECO:0000256" key="5">
    <source>
        <dbReference type="ARBA" id="ARBA00023136"/>
    </source>
</evidence>
<dbReference type="EMBL" id="VSSQ01005024">
    <property type="protein sequence ID" value="MPM27558.1"/>
    <property type="molecule type" value="Genomic_DNA"/>
</dbReference>
<name>A0A644YHT7_9ZZZZ</name>
<feature type="domain" description="MacB-like periplasmic core" evidence="8">
    <location>
        <begin position="21"/>
        <end position="147"/>
    </location>
</feature>
<evidence type="ECO:0000259" key="7">
    <source>
        <dbReference type="Pfam" id="PF02687"/>
    </source>
</evidence>
<comment type="subcellular location">
    <subcellularLocation>
        <location evidence="1">Cell membrane</location>
        <topology evidence="1">Multi-pass membrane protein</topology>
    </subcellularLocation>
</comment>
<sequence>MAFRFWRSKKSFSIINIISGISFWGIAVGTAALIIVLSAFNGLEGMISTMYNSFHSELRIEPVSGKYFTTKDIDTSAIASLRGVDYVSPVVEDICMVRYGDRQQVVYIKGVEPGKGYEEKFKPLMLTGSSNLGTDSVPRALIGAGIYYSLGVNINDFTTTLTFYSPKRTSAASADISTSFLSRNAIPGGMFSVQQDFDEKYIIVPLSLAADLLEYNGISTAIEININNAELIPGLEKKVQNIVGDHYIVKNRMEQEEAMYKIMKSEKLVVFLILALILLITSFTIISTLTLEILAKRKDLSSLFAMGAGVRKIRMVIITHGFIICLTGMLVGFVISTAVLLAQMHFGLIRFSSGGTFVSDIYPVKLIWTDFVYVFFTVLAIATLISQIPVRRIHSSWFSFRY</sequence>
<evidence type="ECO:0000256" key="2">
    <source>
        <dbReference type="ARBA" id="ARBA00022475"/>
    </source>
</evidence>
<dbReference type="Pfam" id="PF02687">
    <property type="entry name" value="FtsX"/>
    <property type="match status" value="1"/>
</dbReference>
<dbReference type="PANTHER" id="PTHR30489">
    <property type="entry name" value="LIPOPROTEIN-RELEASING SYSTEM TRANSMEMBRANE PROTEIN LOLE"/>
    <property type="match status" value="1"/>
</dbReference>
<dbReference type="Pfam" id="PF12704">
    <property type="entry name" value="MacB_PCD"/>
    <property type="match status" value="1"/>
</dbReference>
<proteinExistence type="predicted"/>
<keyword evidence="2" id="KW-1003">Cell membrane</keyword>
<keyword evidence="5 6" id="KW-0472">Membrane</keyword>
<evidence type="ECO:0000256" key="1">
    <source>
        <dbReference type="ARBA" id="ARBA00004651"/>
    </source>
</evidence>
<keyword evidence="4 6" id="KW-1133">Transmembrane helix</keyword>
<feature type="transmembrane region" description="Helical" evidence="6">
    <location>
        <begin position="366"/>
        <end position="385"/>
    </location>
</feature>
<dbReference type="PANTHER" id="PTHR30489:SF0">
    <property type="entry name" value="LIPOPROTEIN-RELEASING SYSTEM TRANSMEMBRANE PROTEIN LOLE"/>
    <property type="match status" value="1"/>
</dbReference>
<feature type="transmembrane region" description="Helical" evidence="6">
    <location>
        <begin position="12"/>
        <end position="40"/>
    </location>
</feature>
<feature type="domain" description="ABC3 transporter permease C-terminal" evidence="7">
    <location>
        <begin position="272"/>
        <end position="393"/>
    </location>
</feature>
<feature type="transmembrane region" description="Helical" evidence="6">
    <location>
        <begin position="268"/>
        <end position="295"/>
    </location>
</feature>
<dbReference type="InterPro" id="IPR025857">
    <property type="entry name" value="MacB_PCD"/>
</dbReference>
<evidence type="ECO:0000256" key="6">
    <source>
        <dbReference type="SAM" id="Phobius"/>
    </source>
</evidence>
<reference evidence="9" key="1">
    <citation type="submission" date="2019-08" db="EMBL/GenBank/DDBJ databases">
        <authorList>
            <person name="Kucharzyk K."/>
            <person name="Murdoch R.W."/>
            <person name="Higgins S."/>
            <person name="Loffler F."/>
        </authorList>
    </citation>
    <scope>NUCLEOTIDE SEQUENCE</scope>
</reference>